<proteinExistence type="predicted"/>
<dbReference type="EMBL" id="WSES01000003">
    <property type="protein sequence ID" value="MVW60831.1"/>
    <property type="molecule type" value="Genomic_DNA"/>
</dbReference>
<dbReference type="PANTHER" id="PTHR35566:SF1">
    <property type="entry name" value="TYPE VI SECRETION SYSTEM BASEPLATE COMPONENT TSSK1"/>
    <property type="match status" value="1"/>
</dbReference>
<dbReference type="PANTHER" id="PTHR35566">
    <property type="entry name" value="BLR3599 PROTEIN"/>
    <property type="match status" value="1"/>
</dbReference>
<dbReference type="RefSeq" id="WP_056125838.1">
    <property type="nucleotide sequence ID" value="NZ_WSES01000003.1"/>
</dbReference>
<evidence type="ECO:0000313" key="1">
    <source>
        <dbReference type="EMBL" id="MVW60831.1"/>
    </source>
</evidence>
<gene>
    <name evidence="1" type="primary">tssK</name>
    <name evidence="1" type="ORF">GPY61_12910</name>
</gene>
<accession>A0A7X3FZC8</accession>
<evidence type="ECO:0000313" key="2">
    <source>
        <dbReference type="Proteomes" id="UP000443353"/>
    </source>
</evidence>
<organism evidence="1 2">
    <name type="scientific">Massilia cellulosiltytica</name>
    <dbReference type="NCBI Taxonomy" id="2683234"/>
    <lineage>
        <taxon>Bacteria</taxon>
        <taxon>Pseudomonadati</taxon>
        <taxon>Pseudomonadota</taxon>
        <taxon>Betaproteobacteria</taxon>
        <taxon>Burkholderiales</taxon>
        <taxon>Oxalobacteraceae</taxon>
        <taxon>Telluria group</taxon>
        <taxon>Massilia</taxon>
    </lineage>
</organism>
<dbReference type="AlphaFoldDB" id="A0A7X3FZC8"/>
<dbReference type="Pfam" id="PF05936">
    <property type="entry name" value="T6SS_VasE"/>
    <property type="match status" value="1"/>
</dbReference>
<dbReference type="NCBIfam" id="TIGR03353">
    <property type="entry name" value="VI_chp_4"/>
    <property type="match status" value="1"/>
</dbReference>
<keyword evidence="2" id="KW-1185">Reference proteome</keyword>
<sequence length="449" mass="49688">MSGKILWGEGLFLRPQHFQQQDQYHEDRLHRTAGLLHPYAWGVVAVQVDRDALANDALRLLELSVRFPDGELYSAPGGDDLPDAVDLSQLPQSVQTVTWHAALPGFKPYGANFSGHRTDGDGAHTARFAQLDRDTPDLYTQAASAQLTYLRKTVRLVSDGEPLDAYVHVPVLRLRRAATGGFELDGSFVPPSLTIRSAPLLFLQLRRLVDALQAKVSALYGHHREPSRHVIEFRSGDMSSFWLLHTASTACASLSHYFHNPALHPERLYEQLLSLAGSLMTFSKSWTLADLPPYQHADPGPAFATLHQIIRELLDTVISSRYFAIALREVKPSYWHGMLDSEKIDDKTTFYLAVSGDLPASELVDVVPLRLKIGAPDDVEKFVLSAMPGVRLVHAPQVPAAVPVRPDAVYFAIEAKGQMYERMLQAQSISIYVPGSMADVKPDLVAVTS</sequence>
<reference evidence="1 2" key="1">
    <citation type="submission" date="2019-12" db="EMBL/GenBank/DDBJ databases">
        <authorList>
            <person name="Li C."/>
            <person name="Zhao J."/>
        </authorList>
    </citation>
    <scope>NUCLEOTIDE SEQUENCE [LARGE SCALE GENOMIC DNA]</scope>
    <source>
        <strain evidence="1 2">NEAU-DD11</strain>
    </source>
</reference>
<dbReference type="InterPro" id="IPR010263">
    <property type="entry name" value="T6SS_TssK"/>
</dbReference>
<dbReference type="Proteomes" id="UP000443353">
    <property type="component" value="Unassembled WGS sequence"/>
</dbReference>
<protein>
    <submittedName>
        <fullName evidence="1">Type VI secretion system baseplate subunit TssK</fullName>
    </submittedName>
</protein>
<name>A0A7X3FZC8_9BURK</name>
<comment type="caution">
    <text evidence="1">The sequence shown here is derived from an EMBL/GenBank/DDBJ whole genome shotgun (WGS) entry which is preliminary data.</text>
</comment>